<dbReference type="InterPro" id="IPR049278">
    <property type="entry name" value="MS_channel_C"/>
</dbReference>
<dbReference type="SUPFAM" id="SSF82861">
    <property type="entry name" value="Mechanosensitive channel protein MscS (YggB), transmembrane region"/>
    <property type="match status" value="1"/>
</dbReference>
<gene>
    <name evidence="13" type="ORF">ROH8110_01042</name>
</gene>
<dbReference type="Gene3D" id="2.30.30.60">
    <property type="match status" value="1"/>
</dbReference>
<dbReference type="EMBL" id="FWFU01000001">
    <property type="protein sequence ID" value="SLN24739.1"/>
    <property type="molecule type" value="Genomic_DNA"/>
</dbReference>
<evidence type="ECO:0000256" key="4">
    <source>
        <dbReference type="ARBA" id="ARBA00022692"/>
    </source>
</evidence>
<evidence type="ECO:0000256" key="1">
    <source>
        <dbReference type="ARBA" id="ARBA00004651"/>
    </source>
</evidence>
<proteinExistence type="inferred from homology"/>
<feature type="domain" description="DUF3772" evidence="11">
    <location>
        <begin position="131"/>
        <end position="178"/>
    </location>
</feature>
<evidence type="ECO:0000259" key="12">
    <source>
        <dbReference type="Pfam" id="PF21082"/>
    </source>
</evidence>
<feature type="signal peptide" evidence="9">
    <location>
        <begin position="1"/>
        <end position="31"/>
    </location>
</feature>
<evidence type="ECO:0000256" key="3">
    <source>
        <dbReference type="ARBA" id="ARBA00022475"/>
    </source>
</evidence>
<feature type="transmembrane region" description="Helical" evidence="8">
    <location>
        <begin position="325"/>
        <end position="342"/>
    </location>
</feature>
<feature type="transmembrane region" description="Helical" evidence="8">
    <location>
        <begin position="437"/>
        <end position="457"/>
    </location>
</feature>
<evidence type="ECO:0000313" key="13">
    <source>
        <dbReference type="EMBL" id="SLN24739.1"/>
    </source>
</evidence>
<dbReference type="OrthoDB" id="9799209at2"/>
<dbReference type="Pfam" id="PF00924">
    <property type="entry name" value="MS_channel_2nd"/>
    <property type="match status" value="1"/>
</dbReference>
<dbReference type="Pfam" id="PF21082">
    <property type="entry name" value="MS_channel_3rd"/>
    <property type="match status" value="1"/>
</dbReference>
<feature type="transmembrane region" description="Helical" evidence="8">
    <location>
        <begin position="354"/>
        <end position="372"/>
    </location>
</feature>
<keyword evidence="5 8" id="KW-1133">Transmembrane helix</keyword>
<dbReference type="Gene3D" id="3.30.70.100">
    <property type="match status" value="1"/>
</dbReference>
<dbReference type="InterPro" id="IPR022249">
    <property type="entry name" value="DUF3772"/>
</dbReference>
<reference evidence="13 14" key="1">
    <citation type="submission" date="2017-03" db="EMBL/GenBank/DDBJ databases">
        <authorList>
            <person name="Afonso C.L."/>
            <person name="Miller P.J."/>
            <person name="Scott M.A."/>
            <person name="Spackman E."/>
            <person name="Goraichik I."/>
            <person name="Dimitrov K.M."/>
            <person name="Suarez D.L."/>
            <person name="Swayne D.E."/>
        </authorList>
    </citation>
    <scope>NUCLEOTIDE SEQUENCE [LARGE SCALE GENOMIC DNA]</scope>
    <source>
        <strain evidence="13 14">CECT 8110</strain>
    </source>
</reference>
<dbReference type="SUPFAM" id="SSF82689">
    <property type="entry name" value="Mechanosensitive channel protein MscS (YggB), C-terminal domain"/>
    <property type="match status" value="1"/>
</dbReference>
<dbReference type="InterPro" id="IPR023408">
    <property type="entry name" value="MscS_beta-dom_sf"/>
</dbReference>
<feature type="transmembrane region" description="Helical" evidence="8">
    <location>
        <begin position="469"/>
        <end position="494"/>
    </location>
</feature>
<feature type="compositionally biased region" description="Basic and acidic residues" evidence="7">
    <location>
        <begin position="797"/>
        <end position="809"/>
    </location>
</feature>
<evidence type="ECO:0000256" key="7">
    <source>
        <dbReference type="SAM" id="MobiDB-lite"/>
    </source>
</evidence>
<feature type="domain" description="Mechanosensitive ion channel MscS" evidence="10">
    <location>
        <begin position="602"/>
        <end position="669"/>
    </location>
</feature>
<dbReference type="Proteomes" id="UP000193207">
    <property type="component" value="Unassembled WGS sequence"/>
</dbReference>
<feature type="domain" description="Mechanosensitive ion channel MscS C-terminal" evidence="12">
    <location>
        <begin position="678"/>
        <end position="759"/>
    </location>
</feature>
<feature type="transmembrane region" description="Helical" evidence="8">
    <location>
        <begin position="586"/>
        <end position="615"/>
    </location>
</feature>
<evidence type="ECO:0000256" key="2">
    <source>
        <dbReference type="ARBA" id="ARBA00008017"/>
    </source>
</evidence>
<dbReference type="Pfam" id="PF12607">
    <property type="entry name" value="DUF3772"/>
    <property type="match status" value="1"/>
</dbReference>
<feature type="transmembrane region" description="Helical" evidence="8">
    <location>
        <begin position="406"/>
        <end position="425"/>
    </location>
</feature>
<evidence type="ECO:0000313" key="14">
    <source>
        <dbReference type="Proteomes" id="UP000193207"/>
    </source>
</evidence>
<protein>
    <submittedName>
        <fullName evidence="13">Putative MscS family protein.1</fullName>
    </submittedName>
</protein>
<keyword evidence="4 8" id="KW-0812">Transmembrane</keyword>
<dbReference type="InterPro" id="IPR052702">
    <property type="entry name" value="MscS-like_channel"/>
</dbReference>
<keyword evidence="9" id="KW-0732">Signal</keyword>
<comment type="subcellular location">
    <subcellularLocation>
        <location evidence="1">Cell membrane</location>
        <topology evidence="1">Multi-pass membrane protein</topology>
    </subcellularLocation>
</comment>
<dbReference type="Gene3D" id="1.10.287.1260">
    <property type="match status" value="1"/>
</dbReference>
<feature type="region of interest" description="Disordered" evidence="7">
    <location>
        <begin position="774"/>
        <end position="825"/>
    </location>
</feature>
<dbReference type="GO" id="GO:0008381">
    <property type="term" value="F:mechanosensitive monoatomic ion channel activity"/>
    <property type="evidence" value="ECO:0007669"/>
    <property type="project" value="UniProtKB-ARBA"/>
</dbReference>
<feature type="transmembrane region" description="Helical" evidence="8">
    <location>
        <begin position="557"/>
        <end position="580"/>
    </location>
</feature>
<dbReference type="InterPro" id="IPR011066">
    <property type="entry name" value="MscS_channel_C_sf"/>
</dbReference>
<feature type="chain" id="PRO_5012643122" evidence="9">
    <location>
        <begin position="32"/>
        <end position="825"/>
    </location>
</feature>
<evidence type="ECO:0000259" key="11">
    <source>
        <dbReference type="Pfam" id="PF12607"/>
    </source>
</evidence>
<keyword evidence="6 8" id="KW-0472">Membrane</keyword>
<feature type="transmembrane region" description="Helical" evidence="8">
    <location>
        <begin position="514"/>
        <end position="536"/>
    </location>
</feature>
<accession>A0A1X6YLB3</accession>
<dbReference type="AlphaFoldDB" id="A0A1X6YLB3"/>
<dbReference type="InterPro" id="IPR006685">
    <property type="entry name" value="MscS_channel_2nd"/>
</dbReference>
<dbReference type="PANTHER" id="PTHR30347">
    <property type="entry name" value="POTASSIUM CHANNEL RELATED"/>
    <property type="match status" value="1"/>
</dbReference>
<feature type="transmembrane region" description="Helical" evidence="8">
    <location>
        <begin position="245"/>
        <end position="275"/>
    </location>
</feature>
<evidence type="ECO:0000256" key="8">
    <source>
        <dbReference type="SAM" id="Phobius"/>
    </source>
</evidence>
<dbReference type="PANTHER" id="PTHR30347:SF1">
    <property type="entry name" value="MECHANOSENSITIVE CHANNEL MSCK"/>
    <property type="match status" value="1"/>
</dbReference>
<organism evidence="13 14">
    <name type="scientific">Roseovarius halotolerans</name>
    <dbReference type="NCBI Taxonomy" id="505353"/>
    <lineage>
        <taxon>Bacteria</taxon>
        <taxon>Pseudomonadati</taxon>
        <taxon>Pseudomonadota</taxon>
        <taxon>Alphaproteobacteria</taxon>
        <taxon>Rhodobacterales</taxon>
        <taxon>Roseobacteraceae</taxon>
        <taxon>Roseovarius</taxon>
    </lineage>
</organism>
<dbReference type="SUPFAM" id="SSF50182">
    <property type="entry name" value="Sm-like ribonucleoproteins"/>
    <property type="match status" value="1"/>
</dbReference>
<comment type="similarity">
    <text evidence="2">Belongs to the MscS (TC 1.A.23) family.</text>
</comment>
<evidence type="ECO:0000256" key="6">
    <source>
        <dbReference type="ARBA" id="ARBA00023136"/>
    </source>
</evidence>
<evidence type="ECO:0000256" key="5">
    <source>
        <dbReference type="ARBA" id="ARBA00022989"/>
    </source>
</evidence>
<evidence type="ECO:0000256" key="9">
    <source>
        <dbReference type="SAM" id="SignalP"/>
    </source>
</evidence>
<name>A0A1X6YLB3_9RHOB</name>
<sequence>MTRIFRQVLLALTLALFAGSGGGIVVPPAHAQEAASTPDFDQWDRFAASVESAVEAGDTENQTLEQLREDLTEWRETFLGAQNANSGSIATVQRQLDALGPAPEDGGESPEIALEREQLNARLTELQAPGRRAELAYSRADGLIRSIDQTIRDRQTEALLQVGPSPVNPVHWPGALSALFSVGTSLVSEARSSFSEAMQRGTIGDNLPVTLPLFVLGLVLMARGRRWSRGLSRRILRDRESAGRWIAGFLVSLGSFALPYLGLVALSVVIVISGLAGEQGQQLLQEFVRAALIFLVARWLATRVFPAEDTRSPILDLGVDERLRGRWYGAALGLVIAALNLGNGMREIFKWSEAAGNVILFPVMVIASLLLWRLGRLLATHAQNEDDTAAGEEAPNSRLAGIMTRAITILAVVVPVLAAAGYFTLAKFLLFPSLLSLMLIAGLMVLQRVVVELYALLTGNVAGAAESLIPVMVGFVLVLLSLPLFALIWGARVADLTELWTRFVEGVSIGGTRISPTIFLTLAVVFALGYLVTRLTQGALKNSILPKTRIDPGGRNAIVAGVGYVGIFLAAIIAITSAGIDLSSLAIVAGALSVGIGFGLQNIVSNFVSGIILLIERPISEGDWIEVGGQHGYVRDISVRSTRIETFDRTDVIVPNADFVSGTVTNYTRGNTVGRAIVPVGVSYGTDTRKVEAILQEIAEAHPMVLANPKPYVVFQGFGDSSMDFEIRAILRDVNFVLNVRSDMNHEIARRFAEEGIEIPFPQQDLWLRNPETLTGAGSATQEPRKASTADTTPHLSARDVEATVRDDDGASGEDGADGGGGDGR</sequence>
<dbReference type="RefSeq" id="WP_085816615.1">
    <property type="nucleotide sequence ID" value="NZ_FWFU01000001.1"/>
</dbReference>
<feature type="transmembrane region" description="Helical" evidence="8">
    <location>
        <begin position="207"/>
        <end position="224"/>
    </location>
</feature>
<dbReference type="GO" id="GO:0005886">
    <property type="term" value="C:plasma membrane"/>
    <property type="evidence" value="ECO:0007669"/>
    <property type="project" value="UniProtKB-SubCell"/>
</dbReference>
<keyword evidence="3" id="KW-1003">Cell membrane</keyword>
<dbReference type="InterPro" id="IPR010920">
    <property type="entry name" value="LSM_dom_sf"/>
</dbReference>
<evidence type="ECO:0000259" key="10">
    <source>
        <dbReference type="Pfam" id="PF00924"/>
    </source>
</evidence>
<keyword evidence="14" id="KW-1185">Reference proteome</keyword>
<dbReference type="InterPro" id="IPR011014">
    <property type="entry name" value="MscS_channel_TM-2"/>
</dbReference>